<gene>
    <name evidence="5" type="ORF">POCULU_LOCUS115</name>
</gene>
<protein>
    <submittedName>
        <fullName evidence="5">4375_t:CDS:1</fullName>
    </submittedName>
</protein>
<name>A0A9N8VEH5_9GLOM</name>
<dbReference type="GO" id="GO:0004672">
    <property type="term" value="F:protein kinase activity"/>
    <property type="evidence" value="ECO:0007669"/>
    <property type="project" value="InterPro"/>
</dbReference>
<evidence type="ECO:0000256" key="2">
    <source>
        <dbReference type="SAM" id="Coils"/>
    </source>
</evidence>
<evidence type="ECO:0000256" key="1">
    <source>
        <dbReference type="ARBA" id="ARBA00022553"/>
    </source>
</evidence>
<accession>A0A9N8VEH5</accession>
<dbReference type="OrthoDB" id="10261027at2759"/>
<dbReference type="PANTHER" id="PTHR43719">
    <property type="entry name" value="TWO-COMPONENT HISTIDINE KINASE"/>
    <property type="match status" value="1"/>
</dbReference>
<keyword evidence="3" id="KW-0472">Membrane</keyword>
<organism evidence="5 6">
    <name type="scientific">Paraglomus occultum</name>
    <dbReference type="NCBI Taxonomy" id="144539"/>
    <lineage>
        <taxon>Eukaryota</taxon>
        <taxon>Fungi</taxon>
        <taxon>Fungi incertae sedis</taxon>
        <taxon>Mucoromycota</taxon>
        <taxon>Glomeromycotina</taxon>
        <taxon>Glomeromycetes</taxon>
        <taxon>Paraglomerales</taxon>
        <taxon>Paraglomeraceae</taxon>
        <taxon>Paraglomus</taxon>
    </lineage>
</organism>
<feature type="transmembrane region" description="Helical" evidence="3">
    <location>
        <begin position="82"/>
        <end position="106"/>
    </location>
</feature>
<dbReference type="PANTHER" id="PTHR43719:SF28">
    <property type="entry name" value="PEROXIDE STRESS-ACTIVATED HISTIDINE KINASE MAK1-RELATED"/>
    <property type="match status" value="1"/>
</dbReference>
<keyword evidence="1" id="KW-0597">Phosphoprotein</keyword>
<dbReference type="InterPro" id="IPR011009">
    <property type="entry name" value="Kinase-like_dom_sf"/>
</dbReference>
<feature type="coiled-coil region" evidence="2">
    <location>
        <begin position="37"/>
        <end position="71"/>
    </location>
</feature>
<evidence type="ECO:0000259" key="4">
    <source>
        <dbReference type="Pfam" id="PF07714"/>
    </source>
</evidence>
<dbReference type="AlphaFoldDB" id="A0A9N8VEH5"/>
<dbReference type="Gene3D" id="3.30.565.10">
    <property type="entry name" value="Histidine kinase-like ATPase, C-terminal domain"/>
    <property type="match status" value="1"/>
</dbReference>
<sequence>MSITLEQPNAAATDCKASLSPPMDYGPSLTPPTAEEINLSSEEEQRVKNNLQQVENNLQQVENNLQESHVSPVPGKHIFCDFIMTSIFILVMLAAYVFIVTIILVAQDYYDLWFFLVPEIGFRLLILWGTYKGYSVEYIKFNLLGILAATDYGTSLSPPTDYGPSLTPPTAEEINLAHMSLEQSGDDVIRKLIEGTKIEWIPYGEIINTEFLAEGGFSKVYKAQWIRGYWNNLEVRPAQTVALKELNDSRLKNYLLINSASSIGATLYGITRKPTTQNIVLIMNYYKYGDLRNYLHQSLITVPWMWRLDLLRELARELYIIHRMEIIHKDLHSVPGTPKCYEELMKKCWDADPSKRPTAAVSEKILGFLVTYTMGKKHNHYRDETYKSFEKGEEMLTARILDRSKPRLVSKSFEPASAAELDAARQYSQVLNTSAPFTTELCNLLGAIAGALSAFEGTDLTPEQQDMVEAMLRTSDAVISVAKLDEQKNVIMLGERVGAKELELIVLYDSETLLRYVKTDSERLQQVIMNLLSNTIKFTDIGEIVTRLSIRESEDMVVDAISDTGVGRCFDDSRSGWNWSRSLAMQNSSRTKLGVDSEVGKGSRFWFTWNIGDIFLPSRDDGSNSQDLPNLARNVADYASALGVARDKKGHGERICDLAFLTQVENAAKELNCEERHERSRGRSHPVLVGFSSKTYPTFFNLPENDVKFKLHQPFAAEYRVQRQINLPENDAKFKLHQSFAAEYRVQCGHSYANLVSFEDIRNLLHVKSIYRKRREIQIHQPFTAGAAIIDIVNQVDGQEDESVQSERIVTSSEALVGIENSNYCRSDIDRKYTQPSPSKVNLPQDHSKFNYCRVSRTTWTTACKKCMACEQYEQQLSVNMLVGYRSKMAGTAVTVLAPFCIGANYVMEEKMRRMEEKVKVEIGKVNVEIEKVWGRSVGIRNLLQVKSIYGKTTRNLITAEYRVQRGQPHARN</sequence>
<dbReference type="SUPFAM" id="SSF56112">
    <property type="entry name" value="Protein kinase-like (PK-like)"/>
    <property type="match status" value="1"/>
</dbReference>
<dbReference type="SUPFAM" id="SSF55874">
    <property type="entry name" value="ATPase domain of HSP90 chaperone/DNA topoisomerase II/histidine kinase"/>
    <property type="match status" value="1"/>
</dbReference>
<proteinExistence type="predicted"/>
<evidence type="ECO:0000313" key="6">
    <source>
        <dbReference type="Proteomes" id="UP000789572"/>
    </source>
</evidence>
<feature type="transmembrane region" description="Helical" evidence="3">
    <location>
        <begin position="112"/>
        <end position="131"/>
    </location>
</feature>
<feature type="transmembrane region" description="Helical" evidence="3">
    <location>
        <begin position="889"/>
        <end position="908"/>
    </location>
</feature>
<dbReference type="InterPro" id="IPR036890">
    <property type="entry name" value="HATPase_C_sf"/>
</dbReference>
<keyword evidence="3" id="KW-1133">Transmembrane helix</keyword>
<feature type="domain" description="Serine-threonine/tyrosine-protein kinase catalytic" evidence="4">
    <location>
        <begin position="210"/>
        <end position="332"/>
    </location>
</feature>
<keyword evidence="2" id="KW-0175">Coiled coil</keyword>
<keyword evidence="3" id="KW-0812">Transmembrane</keyword>
<comment type="caution">
    <text evidence="5">The sequence shown here is derived from an EMBL/GenBank/DDBJ whole genome shotgun (WGS) entry which is preliminary data.</text>
</comment>
<dbReference type="InterPro" id="IPR001245">
    <property type="entry name" value="Ser-Thr/Tyr_kinase_cat_dom"/>
</dbReference>
<dbReference type="Pfam" id="PF07714">
    <property type="entry name" value="PK_Tyr_Ser-Thr"/>
    <property type="match status" value="1"/>
</dbReference>
<evidence type="ECO:0000313" key="5">
    <source>
        <dbReference type="EMBL" id="CAG8452671.1"/>
    </source>
</evidence>
<dbReference type="InterPro" id="IPR050956">
    <property type="entry name" value="2C_system_His_kinase"/>
</dbReference>
<evidence type="ECO:0000256" key="3">
    <source>
        <dbReference type="SAM" id="Phobius"/>
    </source>
</evidence>
<dbReference type="Proteomes" id="UP000789572">
    <property type="component" value="Unassembled WGS sequence"/>
</dbReference>
<reference evidence="5" key="1">
    <citation type="submission" date="2021-06" db="EMBL/GenBank/DDBJ databases">
        <authorList>
            <person name="Kallberg Y."/>
            <person name="Tangrot J."/>
            <person name="Rosling A."/>
        </authorList>
    </citation>
    <scope>NUCLEOTIDE SEQUENCE</scope>
    <source>
        <strain evidence="5">IA702</strain>
    </source>
</reference>
<keyword evidence="6" id="KW-1185">Reference proteome</keyword>
<dbReference type="Gene3D" id="1.10.510.10">
    <property type="entry name" value="Transferase(Phosphotransferase) domain 1"/>
    <property type="match status" value="1"/>
</dbReference>
<dbReference type="EMBL" id="CAJVPJ010000006">
    <property type="protein sequence ID" value="CAG8452671.1"/>
    <property type="molecule type" value="Genomic_DNA"/>
</dbReference>
<feature type="non-terminal residue" evidence="5">
    <location>
        <position position="1"/>
    </location>
</feature>